<feature type="transmembrane region" description="Helical" evidence="9">
    <location>
        <begin position="52"/>
        <end position="70"/>
    </location>
</feature>
<evidence type="ECO:0000259" key="10">
    <source>
        <dbReference type="PROSITE" id="PS50259"/>
    </source>
</evidence>
<dbReference type="InterPro" id="IPR000337">
    <property type="entry name" value="GPCR_3"/>
</dbReference>
<dbReference type="PANTHER" id="PTHR10519">
    <property type="entry name" value="GABA-B RECEPTOR"/>
    <property type="match status" value="1"/>
</dbReference>
<evidence type="ECO:0000256" key="8">
    <source>
        <dbReference type="ARBA" id="ARBA00023224"/>
    </source>
</evidence>
<evidence type="ECO:0000313" key="12">
    <source>
        <dbReference type="Proteomes" id="UP000242146"/>
    </source>
</evidence>
<keyword evidence="4" id="KW-0297">G-protein coupled receptor</keyword>
<dbReference type="GO" id="GO:0007214">
    <property type="term" value="P:gamma-aminobutyric acid signaling pathway"/>
    <property type="evidence" value="ECO:0007669"/>
    <property type="project" value="TreeGrafter"/>
</dbReference>
<gene>
    <name evidence="11" type="ORF">DM01DRAFT_1128526</name>
</gene>
<evidence type="ECO:0000313" key="11">
    <source>
        <dbReference type="EMBL" id="ORX61728.1"/>
    </source>
</evidence>
<dbReference type="InterPro" id="IPR002455">
    <property type="entry name" value="GPCR3_GABA-B"/>
</dbReference>
<evidence type="ECO:0000256" key="3">
    <source>
        <dbReference type="ARBA" id="ARBA00022989"/>
    </source>
</evidence>
<reference evidence="11 12" key="1">
    <citation type="submission" date="2016-07" db="EMBL/GenBank/DDBJ databases">
        <title>Pervasive Adenine N6-methylation of Active Genes in Fungi.</title>
        <authorList>
            <consortium name="DOE Joint Genome Institute"/>
            <person name="Mondo S.J."/>
            <person name="Dannebaum R.O."/>
            <person name="Kuo R.C."/>
            <person name="Labutti K."/>
            <person name="Haridas S."/>
            <person name="Kuo A."/>
            <person name="Salamov A."/>
            <person name="Ahrendt S.R."/>
            <person name="Lipzen A."/>
            <person name="Sullivan W."/>
            <person name="Andreopoulos W.B."/>
            <person name="Clum A."/>
            <person name="Lindquist E."/>
            <person name="Daum C."/>
            <person name="Ramamoorthy G.K."/>
            <person name="Gryganskyi A."/>
            <person name="Culley D."/>
            <person name="Magnuson J.K."/>
            <person name="James T.Y."/>
            <person name="O'Malley M.A."/>
            <person name="Stajich J.E."/>
            <person name="Spatafora J.W."/>
            <person name="Visel A."/>
            <person name="Grigoriev I.V."/>
        </authorList>
    </citation>
    <scope>NUCLEOTIDE SEQUENCE [LARGE SCALE GENOMIC DNA]</scope>
    <source>
        <strain evidence="11 12">NRRL 3301</strain>
    </source>
</reference>
<dbReference type="CDD" id="cd15047">
    <property type="entry name" value="7tmC_GABA-B-like"/>
    <property type="match status" value="1"/>
</dbReference>
<evidence type="ECO:0000256" key="5">
    <source>
        <dbReference type="ARBA" id="ARBA00023136"/>
    </source>
</evidence>
<dbReference type="OrthoDB" id="5984008at2759"/>
<sequence>MILVICYRKRPAYRVASPLFCLLELTGFLFCYVASIFFVGERNHTNCVVVPVALNIGFSLVMGNLVAKNYRIYRIFNNVFAKQTTIKDMQLLRVSGSLLLLTVLILVIWFGLCDASTEIFPSSHDAYYVGCVYDGASHSVFMALLTALAACELAFATFLAFKTRSIGKTYEKYNECKQIGLSVYNIFFSALIGAVVFFLPATDFYTQHYLTATMIVWATTFCLFALFLPKFAQFVKDCKSRRNKVTGLASNGQPESSQSRLMAMVDSSARGNELISVNGMLNSDRLSTHDSDSHCSDDAYSLQHRQVHHSIMTPHPRSQGHPANSSKILDAFEAQVPVQIAFRYFPYLSAWDMNMVVLIPKASYFSCYSKKSRKGFVFGYTHASVVSRNANENILKIHGLQWHDLWVQVAAAHDLDQWLELFNSHLTPSPSFLRKDEKPLSRPELPLLDSGLTNRCLLDDQSIDASMTTAHTYDDDDTSL</sequence>
<evidence type="ECO:0000256" key="1">
    <source>
        <dbReference type="ARBA" id="ARBA00004141"/>
    </source>
</evidence>
<comment type="caution">
    <text evidence="11">The sequence shown here is derived from an EMBL/GenBank/DDBJ whole genome shotgun (WGS) entry which is preliminary data.</text>
</comment>
<keyword evidence="12" id="KW-1185">Reference proteome</keyword>
<comment type="subcellular location">
    <subcellularLocation>
        <location evidence="1">Membrane</location>
        <topology evidence="1">Multi-pass membrane protein</topology>
    </subcellularLocation>
</comment>
<evidence type="ECO:0000256" key="2">
    <source>
        <dbReference type="ARBA" id="ARBA00022692"/>
    </source>
</evidence>
<keyword evidence="8" id="KW-0807">Transducer</keyword>
<keyword evidence="6" id="KW-0675">Receptor</keyword>
<feature type="transmembrane region" description="Helical" evidence="9">
    <location>
        <begin position="12"/>
        <end position="40"/>
    </location>
</feature>
<feature type="domain" description="G-protein coupled receptors family 3 profile" evidence="10">
    <location>
        <begin position="1"/>
        <end position="230"/>
    </location>
</feature>
<accession>A0A1X2GVX6</accession>
<dbReference type="PANTHER" id="PTHR10519:SF20">
    <property type="entry name" value="G-PROTEIN COUPLED RECEPTOR 156-RELATED"/>
    <property type="match status" value="1"/>
</dbReference>
<evidence type="ECO:0000256" key="9">
    <source>
        <dbReference type="SAM" id="Phobius"/>
    </source>
</evidence>
<dbReference type="PROSITE" id="PS50259">
    <property type="entry name" value="G_PROTEIN_RECEP_F3_4"/>
    <property type="match status" value="1"/>
</dbReference>
<keyword evidence="7" id="KW-0325">Glycoprotein</keyword>
<feature type="transmembrane region" description="Helical" evidence="9">
    <location>
        <begin position="91"/>
        <end position="112"/>
    </location>
</feature>
<dbReference type="GO" id="GO:0004965">
    <property type="term" value="F:G protein-coupled GABA receptor activity"/>
    <property type="evidence" value="ECO:0007669"/>
    <property type="project" value="InterPro"/>
</dbReference>
<dbReference type="GO" id="GO:0038039">
    <property type="term" value="C:G protein-coupled receptor heterodimeric complex"/>
    <property type="evidence" value="ECO:0007669"/>
    <property type="project" value="TreeGrafter"/>
</dbReference>
<feature type="transmembrane region" description="Helical" evidence="9">
    <location>
        <begin position="182"/>
        <end position="202"/>
    </location>
</feature>
<proteinExistence type="predicted"/>
<dbReference type="Proteomes" id="UP000242146">
    <property type="component" value="Unassembled WGS sequence"/>
</dbReference>
<keyword evidence="3 9" id="KW-1133">Transmembrane helix</keyword>
<evidence type="ECO:0000256" key="7">
    <source>
        <dbReference type="ARBA" id="ARBA00023180"/>
    </source>
</evidence>
<dbReference type="InterPro" id="IPR017978">
    <property type="entry name" value="GPCR_3_C"/>
</dbReference>
<dbReference type="STRING" id="101127.A0A1X2GVX6"/>
<name>A0A1X2GVX6_9FUNG</name>
<feature type="transmembrane region" description="Helical" evidence="9">
    <location>
        <begin position="208"/>
        <end position="232"/>
    </location>
</feature>
<keyword evidence="2 9" id="KW-0812">Transmembrane</keyword>
<organism evidence="11 12">
    <name type="scientific">Hesseltinella vesiculosa</name>
    <dbReference type="NCBI Taxonomy" id="101127"/>
    <lineage>
        <taxon>Eukaryota</taxon>
        <taxon>Fungi</taxon>
        <taxon>Fungi incertae sedis</taxon>
        <taxon>Mucoromycota</taxon>
        <taxon>Mucoromycotina</taxon>
        <taxon>Mucoromycetes</taxon>
        <taxon>Mucorales</taxon>
        <taxon>Cunninghamellaceae</taxon>
        <taxon>Hesseltinella</taxon>
    </lineage>
</organism>
<feature type="transmembrane region" description="Helical" evidence="9">
    <location>
        <begin position="140"/>
        <end position="161"/>
    </location>
</feature>
<dbReference type="EMBL" id="MCGT01000003">
    <property type="protein sequence ID" value="ORX61728.1"/>
    <property type="molecule type" value="Genomic_DNA"/>
</dbReference>
<dbReference type="PRINTS" id="PR00248">
    <property type="entry name" value="GPCRMGR"/>
</dbReference>
<evidence type="ECO:0000256" key="4">
    <source>
        <dbReference type="ARBA" id="ARBA00023040"/>
    </source>
</evidence>
<dbReference type="PRINTS" id="PR01176">
    <property type="entry name" value="GABABRECEPTR"/>
</dbReference>
<dbReference type="Pfam" id="PF00003">
    <property type="entry name" value="7tm_3"/>
    <property type="match status" value="1"/>
</dbReference>
<dbReference type="AlphaFoldDB" id="A0A1X2GVX6"/>
<evidence type="ECO:0000256" key="6">
    <source>
        <dbReference type="ARBA" id="ARBA00023170"/>
    </source>
</evidence>
<protein>
    <recommendedName>
        <fullName evidence="10">G-protein coupled receptors family 3 profile domain-containing protein</fullName>
    </recommendedName>
</protein>
<keyword evidence="5 9" id="KW-0472">Membrane</keyword>